<dbReference type="GO" id="GO:0006338">
    <property type="term" value="P:chromatin remodeling"/>
    <property type="evidence" value="ECO:0007669"/>
    <property type="project" value="InterPro"/>
</dbReference>
<feature type="compositionally biased region" description="Basic and acidic residues" evidence="1">
    <location>
        <begin position="1"/>
        <end position="10"/>
    </location>
</feature>
<dbReference type="PANTHER" id="PTHR21561">
    <property type="entry name" value="INO80 COMPLEX SUBUNIT B"/>
    <property type="match status" value="1"/>
</dbReference>
<dbReference type="Proteomes" id="UP001497623">
    <property type="component" value="Unassembled WGS sequence"/>
</dbReference>
<feature type="compositionally biased region" description="Acidic residues" evidence="1">
    <location>
        <begin position="50"/>
        <end position="66"/>
    </location>
</feature>
<feature type="compositionally biased region" description="Basic and acidic residues" evidence="1">
    <location>
        <begin position="70"/>
        <end position="81"/>
    </location>
</feature>
<feature type="compositionally biased region" description="Basic residues" evidence="1">
    <location>
        <begin position="25"/>
        <end position="37"/>
    </location>
</feature>
<feature type="domain" description="INO80 complex subunit B-like conserved region" evidence="2">
    <location>
        <begin position="194"/>
        <end position="264"/>
    </location>
</feature>
<dbReference type="CDD" id="cd23021">
    <property type="entry name" value="zf-HIT_IN80B"/>
    <property type="match status" value="1"/>
</dbReference>
<name>A0AAV2PMA7_MEGNR</name>
<dbReference type="EMBL" id="CAXKWB010000404">
    <property type="protein sequence ID" value="CAL4060699.1"/>
    <property type="molecule type" value="Genomic_DNA"/>
</dbReference>
<evidence type="ECO:0000313" key="4">
    <source>
        <dbReference type="Proteomes" id="UP001497623"/>
    </source>
</evidence>
<dbReference type="InterPro" id="IPR006880">
    <property type="entry name" value="INO80B_C"/>
</dbReference>
<proteinExistence type="predicted"/>
<dbReference type="GO" id="GO:0031011">
    <property type="term" value="C:Ino80 complex"/>
    <property type="evidence" value="ECO:0007669"/>
    <property type="project" value="InterPro"/>
</dbReference>
<accession>A0AAV2PMA7</accession>
<organism evidence="3 4">
    <name type="scientific">Meganyctiphanes norvegica</name>
    <name type="common">Northern krill</name>
    <name type="synonym">Thysanopoda norvegica</name>
    <dbReference type="NCBI Taxonomy" id="48144"/>
    <lineage>
        <taxon>Eukaryota</taxon>
        <taxon>Metazoa</taxon>
        <taxon>Ecdysozoa</taxon>
        <taxon>Arthropoda</taxon>
        <taxon>Crustacea</taxon>
        <taxon>Multicrustacea</taxon>
        <taxon>Malacostraca</taxon>
        <taxon>Eumalacostraca</taxon>
        <taxon>Eucarida</taxon>
        <taxon>Euphausiacea</taxon>
        <taxon>Euphausiidae</taxon>
        <taxon>Meganyctiphanes</taxon>
    </lineage>
</organism>
<protein>
    <recommendedName>
        <fullName evidence="2">INO80 complex subunit B-like conserved region domain-containing protein</fullName>
    </recommendedName>
</protein>
<feature type="region of interest" description="Disordered" evidence="1">
    <location>
        <begin position="200"/>
        <end position="220"/>
    </location>
</feature>
<feature type="compositionally biased region" description="Low complexity" evidence="1">
    <location>
        <begin position="88"/>
        <end position="106"/>
    </location>
</feature>
<feature type="region of interest" description="Disordered" evidence="1">
    <location>
        <begin position="1"/>
        <end position="133"/>
    </location>
</feature>
<dbReference type="PANTHER" id="PTHR21561:SF12">
    <property type="entry name" value="INO80 COMPLEX SUBUNIT B"/>
    <property type="match status" value="1"/>
</dbReference>
<evidence type="ECO:0000256" key="1">
    <source>
        <dbReference type="SAM" id="MobiDB-lite"/>
    </source>
</evidence>
<dbReference type="SMART" id="SM01406">
    <property type="entry name" value="PAPA-1"/>
    <property type="match status" value="1"/>
</dbReference>
<sequence>MGKKRDKTEAADEQFADNLSVPVSKPKKSKKHKRDKKPKSEDVDRLINIEDVEEMDVSVDDVDESPTAELKFKIKLEESYPEKQPSTPKSSKVKVPQNKSSSSKKPPGNKKKEGKGEDDTDSEEERWLHAIESGKLEEVDDELKRMRNPRLMTARQRALLEKRTDAPDENFPVIPAEPLMALPSGFKEKVVTEEMLAKKAIKTQKRREQAQEKREEDKKRTIDRLLKKQESKAQKIRFKCKQDLPMLTYLNTRELISVSFPTNCEIGIKPAVAQSPPKVVQCGAPGCSNPKKYCCSKTGVPLCSLQCYKSNMKLYLIFI</sequence>
<evidence type="ECO:0000259" key="2">
    <source>
        <dbReference type="SMART" id="SM01406"/>
    </source>
</evidence>
<keyword evidence="4" id="KW-1185">Reference proteome</keyword>
<feature type="non-terminal residue" evidence="3">
    <location>
        <position position="319"/>
    </location>
</feature>
<evidence type="ECO:0000313" key="3">
    <source>
        <dbReference type="EMBL" id="CAL4060699.1"/>
    </source>
</evidence>
<feature type="compositionally biased region" description="Basic and acidic residues" evidence="1">
    <location>
        <begin position="38"/>
        <end position="48"/>
    </location>
</feature>
<dbReference type="InterPro" id="IPR029523">
    <property type="entry name" value="INO80B/Ies2"/>
</dbReference>
<gene>
    <name evidence="3" type="ORF">MNOR_LOCUS1518</name>
</gene>
<comment type="caution">
    <text evidence="3">The sequence shown here is derived from an EMBL/GenBank/DDBJ whole genome shotgun (WGS) entry which is preliminary data.</text>
</comment>
<feature type="compositionally biased region" description="Basic and acidic residues" evidence="1">
    <location>
        <begin position="206"/>
        <end position="220"/>
    </location>
</feature>
<dbReference type="AlphaFoldDB" id="A0AAV2PMA7"/>
<reference evidence="3 4" key="1">
    <citation type="submission" date="2024-05" db="EMBL/GenBank/DDBJ databases">
        <authorList>
            <person name="Wallberg A."/>
        </authorList>
    </citation>
    <scope>NUCLEOTIDE SEQUENCE [LARGE SCALE GENOMIC DNA]</scope>
</reference>
<dbReference type="InterPro" id="IPR007529">
    <property type="entry name" value="Znf_HIT"/>
</dbReference>
<dbReference type="Pfam" id="PF04438">
    <property type="entry name" value="zf-HIT"/>
    <property type="match status" value="1"/>
</dbReference>